<evidence type="ECO:0000313" key="1">
    <source>
        <dbReference type="EMBL" id="RNL60486.1"/>
    </source>
</evidence>
<name>A0A3N0CBP8_9ACTN</name>
<protein>
    <submittedName>
        <fullName evidence="1">DUF1905 domain-containing protein</fullName>
    </submittedName>
</protein>
<sequence>MEAESYEFEAELWQWQSDSAPASWYFVTMPEDASADLRMEAGPPRGFGSVRVEARIGATAWRTSVFPQKESGCFVLPVKKAVRLAEGLEDGEPCLVTLRTSAE</sequence>
<dbReference type="EMBL" id="RJSE01000009">
    <property type="protein sequence ID" value="RNL60486.1"/>
    <property type="molecule type" value="Genomic_DNA"/>
</dbReference>
<dbReference type="InterPro" id="IPR015018">
    <property type="entry name" value="DUF1905"/>
</dbReference>
<evidence type="ECO:0000313" key="2">
    <source>
        <dbReference type="Proteomes" id="UP000267128"/>
    </source>
</evidence>
<dbReference type="AlphaFoldDB" id="A0A3N0CBP8"/>
<dbReference type="SUPFAM" id="SSF141694">
    <property type="entry name" value="AF2212/PG0164-like"/>
    <property type="match status" value="1"/>
</dbReference>
<dbReference type="RefSeq" id="WP_123229238.1">
    <property type="nucleotide sequence ID" value="NZ_RJSE01000009.1"/>
</dbReference>
<organism evidence="1 2">
    <name type="scientific">Nocardioides marmoriginsengisoli</name>
    <dbReference type="NCBI Taxonomy" id="661483"/>
    <lineage>
        <taxon>Bacteria</taxon>
        <taxon>Bacillati</taxon>
        <taxon>Actinomycetota</taxon>
        <taxon>Actinomycetes</taxon>
        <taxon>Propionibacteriales</taxon>
        <taxon>Nocardioidaceae</taxon>
        <taxon>Nocardioides</taxon>
    </lineage>
</organism>
<reference evidence="1 2" key="1">
    <citation type="submission" date="2018-11" db="EMBL/GenBank/DDBJ databases">
        <authorList>
            <person name="Li F."/>
        </authorList>
    </citation>
    <scope>NUCLEOTIDE SEQUENCE [LARGE SCALE GENOMIC DNA]</scope>
    <source>
        <strain evidence="1 2">Gsoil 097</strain>
    </source>
</reference>
<comment type="caution">
    <text evidence="1">The sequence shown here is derived from an EMBL/GenBank/DDBJ whole genome shotgun (WGS) entry which is preliminary data.</text>
</comment>
<dbReference type="Proteomes" id="UP000267128">
    <property type="component" value="Unassembled WGS sequence"/>
</dbReference>
<dbReference type="Gene3D" id="2.40.30.100">
    <property type="entry name" value="AF2212/PG0164-like"/>
    <property type="match status" value="1"/>
</dbReference>
<keyword evidence="2" id="KW-1185">Reference proteome</keyword>
<dbReference type="OrthoDB" id="9808666at2"/>
<proteinExistence type="predicted"/>
<gene>
    <name evidence="1" type="ORF">EFK50_19375</name>
</gene>
<dbReference type="InterPro" id="IPR037079">
    <property type="entry name" value="AF2212/PG0164-like_sf"/>
</dbReference>
<accession>A0A3N0CBP8</accession>
<dbReference type="Pfam" id="PF08922">
    <property type="entry name" value="DUF1905"/>
    <property type="match status" value="1"/>
</dbReference>